<dbReference type="PANTHER" id="PTHR12247:SF104">
    <property type="entry name" value="POLYCOMB PROTEIN SFMBT"/>
    <property type="match status" value="1"/>
</dbReference>
<dbReference type="InterPro" id="IPR037605">
    <property type="entry name" value="Sfmbt_SAM"/>
</dbReference>
<feature type="compositionally biased region" description="Basic residues" evidence="13">
    <location>
        <begin position="808"/>
        <end position="822"/>
    </location>
</feature>
<evidence type="ECO:0000259" key="14">
    <source>
        <dbReference type="PROSITE" id="PS50105"/>
    </source>
</evidence>
<reference evidence="16" key="1">
    <citation type="submission" date="2020-11" db="EMBL/GenBank/DDBJ databases">
        <authorList>
            <person name="Tran Van P."/>
        </authorList>
    </citation>
    <scope>NUCLEOTIDE SEQUENCE</scope>
</reference>
<evidence type="ECO:0000256" key="8">
    <source>
        <dbReference type="ARBA" id="ARBA00023125"/>
    </source>
</evidence>
<feature type="region of interest" description="Disordered" evidence="13">
    <location>
        <begin position="793"/>
        <end position="842"/>
    </location>
</feature>
<feature type="compositionally biased region" description="Polar residues" evidence="13">
    <location>
        <begin position="824"/>
        <end position="833"/>
    </location>
</feature>
<dbReference type="GO" id="GO:0045892">
    <property type="term" value="P:negative regulation of DNA-templated transcription"/>
    <property type="evidence" value="ECO:0007669"/>
    <property type="project" value="TreeGrafter"/>
</dbReference>
<dbReference type="EMBL" id="OE001123">
    <property type="protein sequence ID" value="CAD7456046.1"/>
    <property type="molecule type" value="Genomic_DNA"/>
</dbReference>
<dbReference type="PANTHER" id="PTHR12247">
    <property type="entry name" value="POLYCOMB GROUP PROTEIN"/>
    <property type="match status" value="1"/>
</dbReference>
<name>A0A7R9FP60_9NEOP</name>
<feature type="region of interest" description="Disordered" evidence="13">
    <location>
        <begin position="866"/>
        <end position="889"/>
    </location>
</feature>
<evidence type="ECO:0000256" key="6">
    <source>
        <dbReference type="ARBA" id="ARBA00022853"/>
    </source>
</evidence>
<evidence type="ECO:0000256" key="13">
    <source>
        <dbReference type="SAM" id="MobiDB-lite"/>
    </source>
</evidence>
<feature type="repeat" description="MBT" evidence="12">
    <location>
        <begin position="540"/>
        <end position="688"/>
    </location>
</feature>
<evidence type="ECO:0000256" key="11">
    <source>
        <dbReference type="PROSITE-ProRule" id="PRU00367"/>
    </source>
</evidence>
<dbReference type="PROSITE" id="PS50105">
    <property type="entry name" value="SAM_DOMAIN"/>
    <property type="match status" value="1"/>
</dbReference>
<evidence type="ECO:0000256" key="2">
    <source>
        <dbReference type="ARBA" id="ARBA00022723"/>
    </source>
</evidence>
<feature type="domain" description="FCS-type" evidence="15">
    <location>
        <begin position="208"/>
        <end position="243"/>
    </location>
</feature>
<dbReference type="InterPro" id="IPR013761">
    <property type="entry name" value="SAM/pointed_sf"/>
</dbReference>
<dbReference type="Pfam" id="PF00536">
    <property type="entry name" value="SAM_1"/>
    <property type="match status" value="1"/>
</dbReference>
<sequence>MRNAALCPRASVATAESPHHMLWMGSMVPYNPAVASMLMDPGAQTPDNEALFPGGISPNYDVASDERLRLVSGPDSPSSSSADGQLAMTRTGFLWNRVSDPQILSPDFQRENIKKIAVRSVLNMSVNLAGTKKELSVSRVVSQEISTDMVVEDYNYYQEEPSQYMTSTATQTQAGQSGNRKIKAVKHPGLKLKTPITYQKDCDPRVIPIMKDGMAVCAHCGAIGVKHAFYTRERNFCSQRCARENAELQKYASQHMPENIQGDTSKADPGDITMKELMGSEPMAPPEPTLPPIVFCLPLPVLEDDPPLTPPTGRKNVVRQPSDTHHWSTEEMAQRGFAAAPVDFFKHAPMACNWDDLTVGMKVEVENTDRDDDRDSFWVATVLRIQGYYALLRYEGFGQLNIKDFWVNLCASSVHPVGWCAMRGKPLIPPISIVNKYSDWKKFLTKRLNGARTLPTYFYQSIENSMKSRFSPGMRLEVVDKARICQMKLATVHRILGKRLNLKYWDDRDSGAGFWAHEDSPVIHPVGWSQRVGHEICAPPEYLMRVEHGEVLPEDAPDDLFLHPPEVDLQPGDLHEGMKLEAVDPLNPSSICVATIVKVRIYIIPFSATSRYPERILGLEGSTPDNNLACMLSQVLLDGYFMVSMDPYDVQEGPNNEGPNGNFCYHISSPYIFPAGFCRTNSISLTAPHGYKDSEFDWDQFLAETHHRTVPVRLFIRDIPMHHLVEGMHLEAAEVMDPHKVCVATVKRIVTRLVRVHFDGWEEEFDQWMDLECPDIFPVGWCHLVGHKLEPPRPEPIATATGGNKGPRTWKKKPRRRQKKGSKGSPTSVTNTAKKCPTVSPPSAASTRILIEANCGPVFGGDTMSVGSSCGGRDSVMSQESSGPDQPMPITPEPVAPPQPVVQPPIPWERPVSSYISQNAAVVVFPQSSATSGKLIPRLIDSSGHTGELGELIPADWNVFDVAQFLRVNDCAAYCDNFNRKKIDGKSLLNLTEDDIFELTGGKVGPSLKIHDLIQQLKARVNPSQSRFKGGISKKMF</sequence>
<dbReference type="PROSITE" id="PS51079">
    <property type="entry name" value="MBT"/>
    <property type="match status" value="4"/>
</dbReference>
<feature type="repeat" description="MBT" evidence="12">
    <location>
        <begin position="325"/>
        <end position="430"/>
    </location>
</feature>
<dbReference type="GO" id="GO:0008270">
    <property type="term" value="F:zinc ion binding"/>
    <property type="evidence" value="ECO:0007669"/>
    <property type="project" value="UniProtKB-KW"/>
</dbReference>
<organism evidence="16">
    <name type="scientific">Timema tahoe</name>
    <dbReference type="NCBI Taxonomy" id="61484"/>
    <lineage>
        <taxon>Eukaryota</taxon>
        <taxon>Metazoa</taxon>
        <taxon>Ecdysozoa</taxon>
        <taxon>Arthropoda</taxon>
        <taxon>Hexapoda</taxon>
        <taxon>Insecta</taxon>
        <taxon>Pterygota</taxon>
        <taxon>Neoptera</taxon>
        <taxon>Polyneoptera</taxon>
        <taxon>Phasmatodea</taxon>
        <taxon>Timematodea</taxon>
        <taxon>Timematoidea</taxon>
        <taxon>Timematidae</taxon>
        <taxon>Timema</taxon>
    </lineage>
</organism>
<dbReference type="CDD" id="cd09580">
    <property type="entry name" value="SAM_Scm-like-4MBT"/>
    <property type="match status" value="1"/>
</dbReference>
<keyword evidence="8" id="KW-0238">DNA-binding</keyword>
<keyword evidence="6" id="KW-0156">Chromatin regulator</keyword>
<dbReference type="Gene3D" id="1.10.150.50">
    <property type="entry name" value="Transcription Factor, Ets-1"/>
    <property type="match status" value="1"/>
</dbReference>
<dbReference type="GO" id="GO:0005634">
    <property type="term" value="C:nucleus"/>
    <property type="evidence" value="ECO:0007669"/>
    <property type="project" value="UniProtKB-SubCell"/>
</dbReference>
<dbReference type="InterPro" id="IPR004092">
    <property type="entry name" value="Mbt"/>
</dbReference>
<keyword evidence="5" id="KW-0862">Zinc</keyword>
<gene>
    <name evidence="16" type="ORF">TTEB3V08_LOCUS4087</name>
</gene>
<protein>
    <submittedName>
        <fullName evidence="16">Uncharacterized protein</fullName>
    </submittedName>
</protein>
<feature type="repeat" description="MBT" evidence="12">
    <location>
        <begin position="438"/>
        <end position="539"/>
    </location>
</feature>
<dbReference type="Pfam" id="PF02820">
    <property type="entry name" value="MBT"/>
    <property type="match status" value="5"/>
</dbReference>
<evidence type="ECO:0000256" key="5">
    <source>
        <dbReference type="ARBA" id="ARBA00022833"/>
    </source>
</evidence>
<comment type="subcellular location">
    <subcellularLocation>
        <location evidence="1">Nucleus</location>
    </subcellularLocation>
</comment>
<keyword evidence="9" id="KW-0804">Transcription</keyword>
<evidence type="ECO:0000256" key="4">
    <source>
        <dbReference type="ARBA" id="ARBA00022771"/>
    </source>
</evidence>
<dbReference type="PROSITE" id="PS51024">
    <property type="entry name" value="ZF_FCS"/>
    <property type="match status" value="1"/>
</dbReference>
<keyword evidence="10" id="KW-0539">Nucleus</keyword>
<feature type="repeat" description="MBT" evidence="12">
    <location>
        <begin position="696"/>
        <end position="792"/>
    </location>
</feature>
<dbReference type="InterPro" id="IPR012313">
    <property type="entry name" value="Znf_FCS"/>
</dbReference>
<dbReference type="Gene3D" id="2.30.30.140">
    <property type="match status" value="4"/>
</dbReference>
<dbReference type="Gene3D" id="3.30.60.160">
    <property type="match status" value="1"/>
</dbReference>
<feature type="domain" description="SAM" evidence="14">
    <location>
        <begin position="957"/>
        <end position="1020"/>
    </location>
</feature>
<evidence type="ECO:0000256" key="9">
    <source>
        <dbReference type="ARBA" id="ARBA00023163"/>
    </source>
</evidence>
<dbReference type="InterPro" id="IPR038603">
    <property type="entry name" value="Znf_FCS_sf"/>
</dbReference>
<dbReference type="InterPro" id="IPR050548">
    <property type="entry name" value="PcG_chromatin_remod_factors"/>
</dbReference>
<dbReference type="GO" id="GO:0003682">
    <property type="term" value="F:chromatin binding"/>
    <property type="evidence" value="ECO:0007669"/>
    <property type="project" value="TreeGrafter"/>
</dbReference>
<dbReference type="SUPFAM" id="SSF47769">
    <property type="entry name" value="SAM/Pointed domain"/>
    <property type="match status" value="1"/>
</dbReference>
<dbReference type="InterPro" id="IPR001660">
    <property type="entry name" value="SAM"/>
</dbReference>
<keyword evidence="2" id="KW-0479">Metal-binding</keyword>
<dbReference type="GO" id="GO:0003677">
    <property type="term" value="F:DNA binding"/>
    <property type="evidence" value="ECO:0007669"/>
    <property type="project" value="UniProtKB-KW"/>
</dbReference>
<accession>A0A7R9FP60</accession>
<evidence type="ECO:0000256" key="1">
    <source>
        <dbReference type="ARBA" id="ARBA00004123"/>
    </source>
</evidence>
<evidence type="ECO:0000256" key="3">
    <source>
        <dbReference type="ARBA" id="ARBA00022737"/>
    </source>
</evidence>
<dbReference type="GO" id="GO:0042393">
    <property type="term" value="F:histone binding"/>
    <property type="evidence" value="ECO:0007669"/>
    <property type="project" value="TreeGrafter"/>
</dbReference>
<evidence type="ECO:0000256" key="12">
    <source>
        <dbReference type="PROSITE-ProRule" id="PRU00459"/>
    </source>
</evidence>
<dbReference type="AlphaFoldDB" id="A0A7R9FP60"/>
<evidence type="ECO:0000259" key="15">
    <source>
        <dbReference type="PROSITE" id="PS51024"/>
    </source>
</evidence>
<dbReference type="SMART" id="SM00561">
    <property type="entry name" value="MBT"/>
    <property type="match status" value="4"/>
</dbReference>
<proteinExistence type="predicted"/>
<dbReference type="GO" id="GO:0031507">
    <property type="term" value="P:heterochromatin formation"/>
    <property type="evidence" value="ECO:0007669"/>
    <property type="project" value="InterPro"/>
</dbReference>
<keyword evidence="7" id="KW-0805">Transcription regulation</keyword>
<evidence type="ECO:0000313" key="16">
    <source>
        <dbReference type="EMBL" id="CAD7456046.1"/>
    </source>
</evidence>
<evidence type="ECO:0000256" key="10">
    <source>
        <dbReference type="ARBA" id="ARBA00023242"/>
    </source>
</evidence>
<keyword evidence="3" id="KW-0677">Repeat</keyword>
<dbReference type="CDD" id="cd20100">
    <property type="entry name" value="MBT_dSfmbt-like_rpt4"/>
    <property type="match status" value="1"/>
</dbReference>
<dbReference type="SUPFAM" id="SSF63748">
    <property type="entry name" value="Tudor/PWWP/MBT"/>
    <property type="match status" value="5"/>
</dbReference>
<evidence type="ECO:0000256" key="7">
    <source>
        <dbReference type="ARBA" id="ARBA00023015"/>
    </source>
</evidence>
<keyword evidence="4 11" id="KW-0863">Zinc-finger</keyword>
<dbReference type="SMART" id="SM00454">
    <property type="entry name" value="SAM"/>
    <property type="match status" value="1"/>
</dbReference>